<dbReference type="Pfam" id="PF26188">
    <property type="entry name" value="RESC6"/>
    <property type="match status" value="1"/>
</dbReference>
<evidence type="ECO:0000256" key="1">
    <source>
        <dbReference type="SAM" id="MobiDB-lite"/>
    </source>
</evidence>
<dbReference type="OMA" id="PLRTECA"/>
<dbReference type="Proteomes" id="UP000039324">
    <property type="component" value="Unassembled WGS sequence"/>
</dbReference>
<geneLocation type="mitochondrion" evidence="5"/>
<evidence type="ECO:0000256" key="2">
    <source>
        <dbReference type="SAM" id="Phobius"/>
    </source>
</evidence>
<feature type="compositionally biased region" description="Basic residues" evidence="1">
    <location>
        <begin position="45"/>
        <end position="55"/>
    </location>
</feature>
<organism evidence="4 6">
    <name type="scientific">Plasmodiophora brassicae</name>
    <name type="common">Clubroot disease agent</name>
    <dbReference type="NCBI Taxonomy" id="37360"/>
    <lineage>
        <taxon>Eukaryota</taxon>
        <taxon>Sar</taxon>
        <taxon>Rhizaria</taxon>
        <taxon>Endomyxa</taxon>
        <taxon>Phytomyxea</taxon>
        <taxon>Plasmodiophorida</taxon>
        <taxon>Plasmodiophoridae</taxon>
        <taxon>Plasmodiophora</taxon>
    </lineage>
</organism>
<feature type="transmembrane region" description="Helical" evidence="2">
    <location>
        <begin position="73"/>
        <end position="93"/>
    </location>
</feature>
<evidence type="ECO:0000313" key="6">
    <source>
        <dbReference type="Proteomes" id="UP000039324"/>
    </source>
</evidence>
<dbReference type="PROSITE" id="PS51286">
    <property type="entry name" value="RAP"/>
    <property type="match status" value="1"/>
</dbReference>
<feature type="domain" description="RAP" evidence="3">
    <location>
        <begin position="497"/>
        <end position="561"/>
    </location>
</feature>
<reference evidence="5 7" key="2">
    <citation type="submission" date="2018-03" db="EMBL/GenBank/DDBJ databases">
        <authorList>
            <person name="Fogelqvist J."/>
        </authorList>
    </citation>
    <scope>NUCLEOTIDE SEQUENCE [LARGE SCALE GENOMIC DNA]</scope>
</reference>
<keyword evidence="6" id="KW-1185">Reference proteome</keyword>
<dbReference type="InterPro" id="IPR013584">
    <property type="entry name" value="RAP"/>
</dbReference>
<dbReference type="PANTHER" id="PTHR21228">
    <property type="entry name" value="FAST LEU-RICH DOMAIN-CONTAINING"/>
    <property type="match status" value="1"/>
</dbReference>
<evidence type="ECO:0000313" key="7">
    <source>
        <dbReference type="Proteomes" id="UP000290189"/>
    </source>
</evidence>
<dbReference type="GO" id="GO:0035770">
    <property type="term" value="C:ribonucleoprotein granule"/>
    <property type="evidence" value="ECO:0007669"/>
    <property type="project" value="TreeGrafter"/>
</dbReference>
<dbReference type="Proteomes" id="UP000290189">
    <property type="component" value="Unassembled WGS sequence"/>
</dbReference>
<dbReference type="AlphaFoldDB" id="A0A0G4IX78"/>
<sequence>MKVATVPVPCAAAAPCADHELLFSGASLGPSKADVNASAEGVRGSRSHPRCPCHSKHSDVSPRWRSSRILPSLALLLAPVLLMGVVPVVTSAYPPMVTPRSPLQILDAANFQGDGCPSQDIVDSAVVYLKQKVLQAYDFQVLPHLASTLSKRRTYNRVLSAIAVALQRRQECISGYNARSTAMLLHSLARGRINRPTLLNALGKHALTIMTLFDAEDVANTAWAFAALSIKNHDLFNALANRALSIMTEFKAHGVASTAWAFATLSIENRDLFSALADRALATMRHFRAQGVANTAWAFATMSIENRALFSALADRALATMRHLSAQGVANTAWAFATLSIENRALFSALAGRTLSIVTEFNPQDVANTAWAFSVVRFHPDDSVFEAIVGRVCFFFSSGSFADEQLVQLHLWRLSVGERAFDSVVDGVCHVKTDVMVSSFRDAMSRQGQGTSRMEHEVVGALQRMYSPGSVHRGAFCEITGYSLDAACVLPFGRRMVAVEVNDRTHFLRDCHSDGFTSINGASRLKRHLLGRYGWTVVDVNFGDWDKANGIPEQQQDLLLKLLRRTYSDEQRAASTPGYYNIEA</sequence>
<feature type="region of interest" description="Disordered" evidence="1">
    <location>
        <begin position="37"/>
        <end position="61"/>
    </location>
</feature>
<keyword evidence="5" id="KW-0496">Mitochondrion</keyword>
<evidence type="ECO:0000259" key="3">
    <source>
        <dbReference type="PROSITE" id="PS51286"/>
    </source>
</evidence>
<gene>
    <name evidence="4" type="ORF">PBRA_007692</name>
    <name evidence="5" type="ORF">PLBR_LOCUS6804</name>
</gene>
<dbReference type="EMBL" id="OVEO01000012">
    <property type="protein sequence ID" value="SPQ99589.1"/>
    <property type="molecule type" value="Genomic_DNA"/>
</dbReference>
<dbReference type="InterPro" id="IPR058917">
    <property type="entry name" value="RESC6_dom"/>
</dbReference>
<reference evidence="4 6" key="1">
    <citation type="submission" date="2015-02" db="EMBL/GenBank/DDBJ databases">
        <authorList>
            <person name="Chooi Y.-H."/>
        </authorList>
    </citation>
    <scope>NUCLEOTIDE SEQUENCE [LARGE SCALE GENOMIC DNA]</scope>
    <source>
        <strain evidence="4">E3</strain>
    </source>
</reference>
<keyword evidence="2" id="KW-1133">Transmembrane helix</keyword>
<evidence type="ECO:0000313" key="4">
    <source>
        <dbReference type="EMBL" id="CEO99958.1"/>
    </source>
</evidence>
<dbReference type="Pfam" id="PF08373">
    <property type="entry name" value="RAP"/>
    <property type="match status" value="1"/>
</dbReference>
<protein>
    <recommendedName>
        <fullName evidence="3">RAP domain-containing protein</fullName>
    </recommendedName>
</protein>
<dbReference type="PANTHER" id="PTHR21228:SF40">
    <property type="entry name" value="LD45607P"/>
    <property type="match status" value="1"/>
</dbReference>
<dbReference type="GO" id="GO:0003723">
    <property type="term" value="F:RNA binding"/>
    <property type="evidence" value="ECO:0007669"/>
    <property type="project" value="TreeGrafter"/>
</dbReference>
<evidence type="ECO:0000313" key="5">
    <source>
        <dbReference type="EMBL" id="SPQ99589.1"/>
    </source>
</evidence>
<name>A0A0G4IX78_PLABS</name>
<dbReference type="EMBL" id="CDSF01000095">
    <property type="protein sequence ID" value="CEO99958.1"/>
    <property type="molecule type" value="Genomic_DNA"/>
</dbReference>
<dbReference type="GO" id="GO:0005759">
    <property type="term" value="C:mitochondrial matrix"/>
    <property type="evidence" value="ECO:0007669"/>
    <property type="project" value="TreeGrafter"/>
</dbReference>
<dbReference type="InterPro" id="IPR050870">
    <property type="entry name" value="FAST_kinase"/>
</dbReference>
<dbReference type="OrthoDB" id="2019031at2759"/>
<accession>A0A0G4IX78</accession>
<proteinExistence type="predicted"/>
<keyword evidence="2" id="KW-0812">Transmembrane</keyword>
<dbReference type="GO" id="GO:0000963">
    <property type="term" value="P:mitochondrial RNA processing"/>
    <property type="evidence" value="ECO:0007669"/>
    <property type="project" value="TreeGrafter"/>
</dbReference>
<keyword evidence="2" id="KW-0472">Membrane</keyword>
<dbReference type="GO" id="GO:0044528">
    <property type="term" value="P:regulation of mitochondrial mRNA stability"/>
    <property type="evidence" value="ECO:0007669"/>
    <property type="project" value="TreeGrafter"/>
</dbReference>